<keyword evidence="2" id="KW-1185">Reference proteome</keyword>
<name>A0A8K0NME9_9TREE</name>
<comment type="caution">
    <text evidence="1">The sequence shown here is derived from an EMBL/GenBank/DDBJ whole genome shotgun (WGS) entry which is preliminary data.</text>
</comment>
<dbReference type="EMBL" id="JABELV010000279">
    <property type="protein sequence ID" value="KAG7527484.1"/>
    <property type="molecule type" value="Genomic_DNA"/>
</dbReference>
<protein>
    <submittedName>
        <fullName evidence="1">Uncharacterized protein</fullName>
    </submittedName>
</protein>
<dbReference type="AlphaFoldDB" id="A0A8K0NME9"/>
<evidence type="ECO:0000313" key="2">
    <source>
        <dbReference type="Proteomes" id="UP000812966"/>
    </source>
</evidence>
<dbReference type="Proteomes" id="UP000812966">
    <property type="component" value="Unassembled WGS sequence"/>
</dbReference>
<reference evidence="1" key="1">
    <citation type="submission" date="2020-04" db="EMBL/GenBank/DDBJ databases">
        <title>Analysis of mating type loci in Filobasidium floriforme.</title>
        <authorList>
            <person name="Nowrousian M."/>
        </authorList>
    </citation>
    <scope>NUCLEOTIDE SEQUENCE</scope>
    <source>
        <strain evidence="1">CBS 6242</strain>
    </source>
</reference>
<gene>
    <name evidence="1" type="ORF">FFLO_06890</name>
</gene>
<dbReference type="Gene3D" id="3.60.130.30">
    <property type="match status" value="1"/>
</dbReference>
<accession>A0A8K0NME9</accession>
<evidence type="ECO:0000313" key="1">
    <source>
        <dbReference type="EMBL" id="KAG7527484.1"/>
    </source>
</evidence>
<sequence>MTNIGRYTGGQLIVGTEDTAFTLDYKPGDFVLFNSTLLKHAVTPFEGTRAALVFFSHRSVFACNEAQSQS</sequence>
<proteinExistence type="predicted"/>
<organism evidence="1 2">
    <name type="scientific">Filobasidium floriforme</name>
    <dbReference type="NCBI Taxonomy" id="5210"/>
    <lineage>
        <taxon>Eukaryota</taxon>
        <taxon>Fungi</taxon>
        <taxon>Dikarya</taxon>
        <taxon>Basidiomycota</taxon>
        <taxon>Agaricomycotina</taxon>
        <taxon>Tremellomycetes</taxon>
        <taxon>Filobasidiales</taxon>
        <taxon>Filobasidiaceae</taxon>
        <taxon>Filobasidium</taxon>
    </lineage>
</organism>